<name>A0A328UEZ9_9FIRM</name>
<keyword evidence="3" id="KW-1185">Reference proteome</keyword>
<keyword evidence="2" id="KW-0540">Nuclease</keyword>
<dbReference type="InterPro" id="IPR011335">
    <property type="entry name" value="Restrct_endonuc-II-like"/>
</dbReference>
<dbReference type="CDD" id="cd01038">
    <property type="entry name" value="Endonuclease_DUF559"/>
    <property type="match status" value="1"/>
</dbReference>
<evidence type="ECO:0000313" key="2">
    <source>
        <dbReference type="EMBL" id="RAQ29332.1"/>
    </source>
</evidence>
<feature type="domain" description="DUF559" evidence="1">
    <location>
        <begin position="9"/>
        <end position="114"/>
    </location>
</feature>
<accession>A0A328UEZ9</accession>
<dbReference type="PANTHER" id="PTHR38590">
    <property type="entry name" value="BLL0828 PROTEIN"/>
    <property type="match status" value="1"/>
</dbReference>
<dbReference type="InterPro" id="IPR047216">
    <property type="entry name" value="Endonuclease_DUF559_bact"/>
</dbReference>
<dbReference type="RefSeq" id="WP_112332563.1">
    <property type="nucleotide sequence ID" value="NZ_QLYR01000003.1"/>
</dbReference>
<dbReference type="PANTHER" id="PTHR38590:SF1">
    <property type="entry name" value="BLL0828 PROTEIN"/>
    <property type="match status" value="1"/>
</dbReference>
<keyword evidence="2" id="KW-0255">Endonuclease</keyword>
<dbReference type="SUPFAM" id="SSF52980">
    <property type="entry name" value="Restriction endonuclease-like"/>
    <property type="match status" value="1"/>
</dbReference>
<dbReference type="Proteomes" id="UP000249377">
    <property type="component" value="Unassembled WGS sequence"/>
</dbReference>
<gene>
    <name evidence="2" type="ORF">DPQ25_07590</name>
</gene>
<sequence length="124" mass="14930">MSLPYRKELISRAKELRKNATRQEKHLWYDFLRNYPVRFQRQKTIEGFIVDFYCDAAKLVIEIDGSQHYTDQGLTYDNERTAILQQYGIKVIRFSNRDIDCRFRYVCDDIHQKIETRLKGSDTL</sequence>
<evidence type="ECO:0000259" key="1">
    <source>
        <dbReference type="Pfam" id="PF04480"/>
    </source>
</evidence>
<dbReference type="Gene3D" id="3.40.960.10">
    <property type="entry name" value="VSR Endonuclease"/>
    <property type="match status" value="1"/>
</dbReference>
<dbReference type="GO" id="GO:0004519">
    <property type="term" value="F:endonuclease activity"/>
    <property type="evidence" value="ECO:0007669"/>
    <property type="project" value="UniProtKB-KW"/>
</dbReference>
<organism evidence="2 3">
    <name type="scientific">Hydrogeniiclostridium mannosilyticum</name>
    <dbReference type="NCBI Taxonomy" id="2764322"/>
    <lineage>
        <taxon>Bacteria</taxon>
        <taxon>Bacillati</taxon>
        <taxon>Bacillota</taxon>
        <taxon>Clostridia</taxon>
        <taxon>Eubacteriales</taxon>
        <taxon>Acutalibacteraceae</taxon>
        <taxon>Hydrogeniiclostridium</taxon>
    </lineage>
</organism>
<protein>
    <submittedName>
        <fullName evidence="2">Endonuclease</fullName>
    </submittedName>
</protein>
<dbReference type="AlphaFoldDB" id="A0A328UEZ9"/>
<comment type="caution">
    <text evidence="2">The sequence shown here is derived from an EMBL/GenBank/DDBJ whole genome shotgun (WGS) entry which is preliminary data.</text>
</comment>
<dbReference type="EMBL" id="QLYR01000003">
    <property type="protein sequence ID" value="RAQ29332.1"/>
    <property type="molecule type" value="Genomic_DNA"/>
</dbReference>
<dbReference type="Pfam" id="PF04480">
    <property type="entry name" value="DUF559"/>
    <property type="match status" value="1"/>
</dbReference>
<evidence type="ECO:0000313" key="3">
    <source>
        <dbReference type="Proteomes" id="UP000249377"/>
    </source>
</evidence>
<proteinExistence type="predicted"/>
<dbReference type="InterPro" id="IPR007569">
    <property type="entry name" value="DUF559"/>
</dbReference>
<reference evidence="2 3" key="1">
    <citation type="submission" date="2018-06" db="EMBL/GenBank/DDBJ databases">
        <title>Noncontiguous genome sequence of Ruminococcaceae bacterium ASD2818.</title>
        <authorList>
            <person name="Chaplin A.V."/>
            <person name="Sokolova S.R."/>
            <person name="Kochetkova T.O."/>
            <person name="Goltsov A.Y."/>
            <person name="Trofimov D.Y."/>
            <person name="Efimov B.A."/>
        </authorList>
    </citation>
    <scope>NUCLEOTIDE SEQUENCE [LARGE SCALE GENOMIC DNA]</scope>
    <source>
        <strain evidence="2 3">ASD2818</strain>
    </source>
</reference>
<keyword evidence="2" id="KW-0378">Hydrolase</keyword>